<name>A0A4Z0R5G5_9FIRM</name>
<gene>
    <name evidence="2" type="ORF">E4K67_12610</name>
</gene>
<accession>A0A4Z0R5G5</accession>
<dbReference type="Proteomes" id="UP000298460">
    <property type="component" value="Unassembled WGS sequence"/>
</dbReference>
<keyword evidence="1" id="KW-0472">Membrane</keyword>
<comment type="caution">
    <text evidence="2">The sequence shown here is derived from an EMBL/GenBank/DDBJ whole genome shotgun (WGS) entry which is preliminary data.</text>
</comment>
<protein>
    <submittedName>
        <fullName evidence="2">Uncharacterized protein</fullName>
    </submittedName>
</protein>
<evidence type="ECO:0000256" key="1">
    <source>
        <dbReference type="SAM" id="Phobius"/>
    </source>
</evidence>
<keyword evidence="1" id="KW-0812">Transmembrane</keyword>
<keyword evidence="1" id="KW-1133">Transmembrane helix</keyword>
<dbReference type="SUPFAM" id="SSF48695">
    <property type="entry name" value="Multiheme cytochromes"/>
    <property type="match status" value="1"/>
</dbReference>
<proteinExistence type="predicted"/>
<keyword evidence="3" id="KW-1185">Reference proteome</keyword>
<sequence length="97" mass="10921">MERKRVIRTLITLCLMGALVLVLYMSQDHDSSNPHSSIPRETWINGPKGHGYAVLNNQQPWKQCYTCHEEKGLGGEVYCQSCHDQSGAKVVIPKKPL</sequence>
<dbReference type="InterPro" id="IPR036280">
    <property type="entry name" value="Multihaem_cyt_sf"/>
</dbReference>
<evidence type="ECO:0000313" key="2">
    <source>
        <dbReference type="EMBL" id="TGE37575.1"/>
    </source>
</evidence>
<organism evidence="2 3">
    <name type="scientific">Desulfosporosinus fructosivorans</name>
    <dbReference type="NCBI Taxonomy" id="2018669"/>
    <lineage>
        <taxon>Bacteria</taxon>
        <taxon>Bacillati</taxon>
        <taxon>Bacillota</taxon>
        <taxon>Clostridia</taxon>
        <taxon>Eubacteriales</taxon>
        <taxon>Desulfitobacteriaceae</taxon>
        <taxon>Desulfosporosinus</taxon>
    </lineage>
</organism>
<dbReference type="OrthoDB" id="1798365at2"/>
<feature type="transmembrane region" description="Helical" evidence="1">
    <location>
        <begin position="7"/>
        <end position="26"/>
    </location>
</feature>
<dbReference type="RefSeq" id="WP_135547227.1">
    <property type="nucleotide sequence ID" value="NZ_SPQQ01000004.1"/>
</dbReference>
<reference evidence="2 3" key="1">
    <citation type="submission" date="2019-03" db="EMBL/GenBank/DDBJ databases">
        <title>Draft Genome Sequence of Desulfosporosinus fructosivorans Strain 63.6F, Isolated from Marine Sediment in the Baltic Sea.</title>
        <authorList>
            <person name="Hausmann B."/>
            <person name="Vandieken V."/>
            <person name="Pjevac P."/>
            <person name="Schreck K."/>
            <person name="Herbold C.W."/>
            <person name="Loy A."/>
        </authorList>
    </citation>
    <scope>NUCLEOTIDE SEQUENCE [LARGE SCALE GENOMIC DNA]</scope>
    <source>
        <strain evidence="2 3">63.6F</strain>
    </source>
</reference>
<evidence type="ECO:0000313" key="3">
    <source>
        <dbReference type="Proteomes" id="UP000298460"/>
    </source>
</evidence>
<dbReference type="EMBL" id="SPQQ01000004">
    <property type="protein sequence ID" value="TGE37575.1"/>
    <property type="molecule type" value="Genomic_DNA"/>
</dbReference>
<dbReference type="AlphaFoldDB" id="A0A4Z0R5G5"/>